<reference evidence="1" key="1">
    <citation type="submission" date="2018-02" db="EMBL/GenBank/DDBJ databases">
        <title>Rhizophora mucronata_Transcriptome.</title>
        <authorList>
            <person name="Meera S.P."/>
            <person name="Sreeshan A."/>
            <person name="Augustine A."/>
        </authorList>
    </citation>
    <scope>NUCLEOTIDE SEQUENCE</scope>
    <source>
        <tissue evidence="1">Leaf</tissue>
    </source>
</reference>
<sequence length="34" mass="4241">MGYFQVSWYRPTEKDRKENYKGLVDKQSLSWEDR</sequence>
<dbReference type="AlphaFoldDB" id="A0A2P2MXU8"/>
<proteinExistence type="predicted"/>
<accession>A0A2P2MXU8</accession>
<evidence type="ECO:0000313" key="1">
    <source>
        <dbReference type="EMBL" id="MBX35028.1"/>
    </source>
</evidence>
<protein>
    <submittedName>
        <fullName evidence="1">Uncharacterized protein</fullName>
    </submittedName>
</protein>
<organism evidence="1">
    <name type="scientific">Rhizophora mucronata</name>
    <name type="common">Asiatic mangrove</name>
    <dbReference type="NCBI Taxonomy" id="61149"/>
    <lineage>
        <taxon>Eukaryota</taxon>
        <taxon>Viridiplantae</taxon>
        <taxon>Streptophyta</taxon>
        <taxon>Embryophyta</taxon>
        <taxon>Tracheophyta</taxon>
        <taxon>Spermatophyta</taxon>
        <taxon>Magnoliopsida</taxon>
        <taxon>eudicotyledons</taxon>
        <taxon>Gunneridae</taxon>
        <taxon>Pentapetalae</taxon>
        <taxon>rosids</taxon>
        <taxon>fabids</taxon>
        <taxon>Malpighiales</taxon>
        <taxon>Rhizophoraceae</taxon>
        <taxon>Rhizophora</taxon>
    </lineage>
</organism>
<dbReference type="EMBL" id="GGEC01054544">
    <property type="protein sequence ID" value="MBX35028.1"/>
    <property type="molecule type" value="Transcribed_RNA"/>
</dbReference>
<name>A0A2P2MXU8_RHIMU</name>